<protein>
    <submittedName>
        <fullName evidence="1">14146_t:CDS:1</fullName>
    </submittedName>
</protein>
<evidence type="ECO:0000313" key="1">
    <source>
        <dbReference type="EMBL" id="CAG8676109.1"/>
    </source>
</evidence>
<dbReference type="Proteomes" id="UP000789702">
    <property type="component" value="Unassembled WGS sequence"/>
</dbReference>
<proteinExistence type="predicted"/>
<organism evidence="1 2">
    <name type="scientific">Dentiscutata heterogama</name>
    <dbReference type="NCBI Taxonomy" id="1316150"/>
    <lineage>
        <taxon>Eukaryota</taxon>
        <taxon>Fungi</taxon>
        <taxon>Fungi incertae sedis</taxon>
        <taxon>Mucoromycota</taxon>
        <taxon>Glomeromycotina</taxon>
        <taxon>Glomeromycetes</taxon>
        <taxon>Diversisporales</taxon>
        <taxon>Gigasporaceae</taxon>
        <taxon>Dentiscutata</taxon>
    </lineage>
</organism>
<dbReference type="EMBL" id="CAJVPU010020316">
    <property type="protein sequence ID" value="CAG8676109.1"/>
    <property type="molecule type" value="Genomic_DNA"/>
</dbReference>
<evidence type="ECO:0000313" key="2">
    <source>
        <dbReference type="Proteomes" id="UP000789702"/>
    </source>
</evidence>
<reference evidence="1" key="1">
    <citation type="submission" date="2021-06" db="EMBL/GenBank/DDBJ databases">
        <authorList>
            <person name="Kallberg Y."/>
            <person name="Tangrot J."/>
            <person name="Rosling A."/>
        </authorList>
    </citation>
    <scope>NUCLEOTIDE SEQUENCE</scope>
    <source>
        <strain evidence="1">IL203A</strain>
    </source>
</reference>
<comment type="caution">
    <text evidence="1">The sequence shown here is derived from an EMBL/GenBank/DDBJ whole genome shotgun (WGS) entry which is preliminary data.</text>
</comment>
<feature type="non-terminal residue" evidence="1">
    <location>
        <position position="1"/>
    </location>
</feature>
<gene>
    <name evidence="1" type="ORF">DHETER_LOCUS10412</name>
</gene>
<name>A0ACA9NU85_9GLOM</name>
<keyword evidence="2" id="KW-1185">Reference proteome</keyword>
<accession>A0ACA9NU85</accession>
<sequence>RDAAILEMDLKLDDLLEKQQDNVVSLDLEYVQLNVGKILSLLNKTFAKRKTDTLSAWGKLCFPSCVQYPVNG</sequence>